<organism evidence="3 4">
    <name type="scientific">Paenibacillus chibensis</name>
    <dbReference type="NCBI Taxonomy" id="59846"/>
    <lineage>
        <taxon>Bacteria</taxon>
        <taxon>Bacillati</taxon>
        <taxon>Bacillota</taxon>
        <taxon>Bacilli</taxon>
        <taxon>Bacillales</taxon>
        <taxon>Paenibacillaceae</taxon>
        <taxon>Paenibacillus</taxon>
    </lineage>
</organism>
<gene>
    <name evidence="3" type="ORF">P9847_18975</name>
</gene>
<dbReference type="PROSITE" id="PS51272">
    <property type="entry name" value="SLH"/>
    <property type="match status" value="3"/>
</dbReference>
<feature type="domain" description="GH18" evidence="2">
    <location>
        <begin position="205"/>
        <end position="518"/>
    </location>
</feature>
<dbReference type="InterPro" id="IPR011583">
    <property type="entry name" value="Chitinase_II/V-like_cat"/>
</dbReference>
<dbReference type="SUPFAM" id="SSF51445">
    <property type="entry name" value="(Trans)glycosidases"/>
    <property type="match status" value="1"/>
</dbReference>
<keyword evidence="4" id="KW-1185">Reference proteome</keyword>
<protein>
    <submittedName>
        <fullName evidence="3">S-layer homology domain-containing protein</fullName>
    </submittedName>
</protein>
<feature type="domain" description="SLH" evidence="1">
    <location>
        <begin position="141"/>
        <end position="203"/>
    </location>
</feature>
<dbReference type="PANTHER" id="PTHR46066">
    <property type="entry name" value="CHITINASE DOMAIN-CONTAINING PROTEIN 1 FAMILY MEMBER"/>
    <property type="match status" value="1"/>
</dbReference>
<dbReference type="Gene3D" id="3.10.50.10">
    <property type="match status" value="1"/>
</dbReference>
<dbReference type="PANTHER" id="PTHR46066:SF2">
    <property type="entry name" value="CHITINASE DOMAIN-CONTAINING PROTEIN 1"/>
    <property type="match status" value="1"/>
</dbReference>
<dbReference type="InterPro" id="IPR001119">
    <property type="entry name" value="SLH_dom"/>
</dbReference>
<dbReference type="Gene3D" id="3.20.20.80">
    <property type="entry name" value="Glycosidases"/>
    <property type="match status" value="1"/>
</dbReference>
<dbReference type="SMART" id="SM00636">
    <property type="entry name" value="Glyco_18"/>
    <property type="match status" value="1"/>
</dbReference>
<reference evidence="3 4" key="1">
    <citation type="submission" date="2023-03" db="EMBL/GenBank/DDBJ databases">
        <title>Bacillus Genome Sequencing.</title>
        <authorList>
            <person name="Dunlap C."/>
        </authorList>
    </citation>
    <scope>NUCLEOTIDE SEQUENCE [LARGE SCALE GENOMIC DNA]</scope>
    <source>
        <strain evidence="3 4">NRS-52</strain>
    </source>
</reference>
<evidence type="ECO:0000313" key="3">
    <source>
        <dbReference type="EMBL" id="MED5019389.1"/>
    </source>
</evidence>
<proteinExistence type="predicted"/>
<sequence length="520" mass="57084">MASAFMFGTLTPVSAASALPFNDISGSFAKSEIVELVKEGVVDGTGNGKFEPKKNVTRAEFVTMTDRLLKLSSVQADMASFSDVTPKSWYYGWVEAAVQLGIAEGKSKTQFQPAANITRQEAAVLIVRALKVDPGTSSAGQLPYTDSKQIASWASSYVMAAHTLGLMSGAKGQFRPSDPMTREETAAVLDRVLQDKVWAKAIHQTTDLGLQLGWQNGLTTAQFKEKIKKTNVNTLIPRWFFLENAAVPVSNYADATLSTWAKQNNKKVWAMLGNHSDSVLTHQILSDESKRKAVIQKLAGYVKTYGLSGINVDFENVSPEDRLPLTAFISELGTSLRSAGAVLSIDVSPDLGTDWTEAFDYEALGRYADYVVLMGYDEHWDGDPVAGSVSSLPWAEAALNRMLASVPASKSILALPYYTRDWTLQSGGAVSEELSLIQQGQRIKSVAYNRVWDETSGQYVVSYNRQGVQHRIWVEDGRSLALKTMMGAKRNIAGYAYWYIGAETDDIWSSLKNAMRYASY</sequence>
<dbReference type="Pfam" id="PF00704">
    <property type="entry name" value="Glyco_hydro_18"/>
    <property type="match status" value="1"/>
</dbReference>
<feature type="domain" description="SLH" evidence="1">
    <location>
        <begin position="16"/>
        <end position="76"/>
    </location>
</feature>
<name>A0ABU6PX04_9BACL</name>
<evidence type="ECO:0000259" key="2">
    <source>
        <dbReference type="PROSITE" id="PS51910"/>
    </source>
</evidence>
<dbReference type="InterPro" id="IPR001223">
    <property type="entry name" value="Glyco_hydro18_cat"/>
</dbReference>
<dbReference type="PROSITE" id="PS51910">
    <property type="entry name" value="GH18_2"/>
    <property type="match status" value="1"/>
</dbReference>
<comment type="caution">
    <text evidence="3">The sequence shown here is derived from an EMBL/GenBank/DDBJ whole genome shotgun (WGS) entry which is preliminary data.</text>
</comment>
<evidence type="ECO:0000259" key="1">
    <source>
        <dbReference type="PROSITE" id="PS51272"/>
    </source>
</evidence>
<accession>A0ABU6PX04</accession>
<dbReference type="InterPro" id="IPR017853">
    <property type="entry name" value="GH"/>
</dbReference>
<dbReference type="Pfam" id="PF00395">
    <property type="entry name" value="SLH"/>
    <property type="match status" value="3"/>
</dbReference>
<evidence type="ECO:0000313" key="4">
    <source>
        <dbReference type="Proteomes" id="UP001343257"/>
    </source>
</evidence>
<dbReference type="Proteomes" id="UP001343257">
    <property type="component" value="Unassembled WGS sequence"/>
</dbReference>
<feature type="domain" description="SLH" evidence="1">
    <location>
        <begin position="77"/>
        <end position="140"/>
    </location>
</feature>
<dbReference type="EMBL" id="JARTLD010000048">
    <property type="protein sequence ID" value="MED5019389.1"/>
    <property type="molecule type" value="Genomic_DNA"/>
</dbReference>
<dbReference type="InterPro" id="IPR029070">
    <property type="entry name" value="Chitinase_insertion_sf"/>
</dbReference>